<keyword evidence="5" id="KW-1133">Transmembrane helix</keyword>
<keyword evidence="2" id="KW-1003">Cell membrane</keyword>
<dbReference type="Gene3D" id="3.30.450.20">
    <property type="entry name" value="PAS domain"/>
    <property type="match status" value="1"/>
</dbReference>
<evidence type="ECO:0000256" key="8">
    <source>
        <dbReference type="PROSITE-ProRule" id="PRU00284"/>
    </source>
</evidence>
<protein>
    <submittedName>
        <fullName evidence="10">Methyl-accepting chemotaxis protein</fullName>
    </submittedName>
</protein>
<feature type="domain" description="Methyl-accepting transducer" evidence="9">
    <location>
        <begin position="64"/>
        <end position="294"/>
    </location>
</feature>
<gene>
    <name evidence="10" type="ORF">SAMN05216605_1022</name>
</gene>
<dbReference type="InterPro" id="IPR004089">
    <property type="entry name" value="MCPsignal_dom"/>
</dbReference>
<dbReference type="SUPFAM" id="SSF58104">
    <property type="entry name" value="Methyl-accepting chemotaxis protein (MCP) signaling domain"/>
    <property type="match status" value="1"/>
</dbReference>
<keyword evidence="3" id="KW-0488">Methylation</keyword>
<dbReference type="STRING" id="89065.SAMN05216605_1022"/>
<keyword evidence="6" id="KW-0472">Membrane</keyword>
<dbReference type="PANTHER" id="PTHR32089:SF112">
    <property type="entry name" value="LYSOZYME-LIKE PROTEIN-RELATED"/>
    <property type="match status" value="1"/>
</dbReference>
<evidence type="ECO:0000256" key="7">
    <source>
        <dbReference type="ARBA" id="ARBA00023224"/>
    </source>
</evidence>
<dbReference type="PANTHER" id="PTHR32089">
    <property type="entry name" value="METHYL-ACCEPTING CHEMOTAXIS PROTEIN MCPB"/>
    <property type="match status" value="1"/>
</dbReference>
<dbReference type="GO" id="GO:0007165">
    <property type="term" value="P:signal transduction"/>
    <property type="evidence" value="ECO:0007669"/>
    <property type="project" value="UniProtKB-KW"/>
</dbReference>
<evidence type="ECO:0000256" key="6">
    <source>
        <dbReference type="ARBA" id="ARBA00023136"/>
    </source>
</evidence>
<dbReference type="EMBL" id="FNCO01000002">
    <property type="protein sequence ID" value="SDG40811.1"/>
    <property type="molecule type" value="Genomic_DNA"/>
</dbReference>
<dbReference type="Proteomes" id="UP000182894">
    <property type="component" value="Unassembled WGS sequence"/>
</dbReference>
<evidence type="ECO:0000313" key="11">
    <source>
        <dbReference type="Proteomes" id="UP000182894"/>
    </source>
</evidence>
<evidence type="ECO:0000256" key="3">
    <source>
        <dbReference type="ARBA" id="ARBA00022481"/>
    </source>
</evidence>
<dbReference type="Pfam" id="PF00015">
    <property type="entry name" value="MCPsignal"/>
    <property type="match status" value="1"/>
</dbReference>
<sequence length="461" mass="49510">MFSLRANKRRAHDDDALNLLFDDLDLTVQLSGHSPLNARLNGFSKTLHERLAESLAASVDIAAHAPELARIARATEQSGQMLAQASELIASASEQVSTSLDTELVPGAAQVAKLSSEVTLTLRQCQQTGEQVLDQVDAIGASEQKLESVIGQLFGQLEEVSQVLGVIARISQQTNLLALNAAIEAARAGEHGRGFAVVADEVRRLAGHTTESTARVSQIIERFRGDMDQLGAAGKTMHAAVADGREGMTRMGEDLLSTQAAMDQLDQRVGHIASGTEHIGIAVHAINRDVQNIAGVAAELLGNAGQVLTHSDAVRTSGDHLLNGLGGFRLQMHKAIQASVERLGSEAAMHGDVQAAERFMSNTLQSDQRFELFYMVDRNGTQISENIGLEKDSASPSCKGRHWAQRPWFREVAEQLTSHITPVYRSSATDAFCITVSVPIFAANGQLHRVLAADVRLSALL</sequence>
<dbReference type="SMART" id="SM00283">
    <property type="entry name" value="MA"/>
    <property type="match status" value="1"/>
</dbReference>
<dbReference type="Pfam" id="PF22673">
    <property type="entry name" value="MCP-like_PDC_1"/>
    <property type="match status" value="1"/>
</dbReference>
<dbReference type="InterPro" id="IPR029151">
    <property type="entry name" value="Sensor-like_sf"/>
</dbReference>
<evidence type="ECO:0000256" key="2">
    <source>
        <dbReference type="ARBA" id="ARBA00022475"/>
    </source>
</evidence>
<comment type="subcellular location">
    <subcellularLocation>
        <location evidence="1">Cell membrane</location>
    </subcellularLocation>
</comment>
<dbReference type="GO" id="GO:0006935">
    <property type="term" value="P:chemotaxis"/>
    <property type="evidence" value="ECO:0007669"/>
    <property type="project" value="UniProtKB-ARBA"/>
</dbReference>
<evidence type="ECO:0000256" key="5">
    <source>
        <dbReference type="ARBA" id="ARBA00022989"/>
    </source>
</evidence>
<keyword evidence="7 8" id="KW-0807">Transducer</keyword>
<evidence type="ECO:0000256" key="4">
    <source>
        <dbReference type="ARBA" id="ARBA00022692"/>
    </source>
</evidence>
<dbReference type="PROSITE" id="PS50111">
    <property type="entry name" value="CHEMOTAXIS_TRANSDUC_2"/>
    <property type="match status" value="1"/>
</dbReference>
<dbReference type="Gene3D" id="1.10.287.950">
    <property type="entry name" value="Methyl-accepting chemotaxis protein"/>
    <property type="match status" value="1"/>
</dbReference>
<keyword evidence="4" id="KW-0812">Transmembrane</keyword>
<name>A0A1G7U0G0_9PSED</name>
<evidence type="ECO:0000256" key="1">
    <source>
        <dbReference type="ARBA" id="ARBA00004236"/>
    </source>
</evidence>
<dbReference type="AlphaFoldDB" id="A0A1G7U0G0"/>
<dbReference type="GO" id="GO:0005886">
    <property type="term" value="C:plasma membrane"/>
    <property type="evidence" value="ECO:0007669"/>
    <property type="project" value="UniProtKB-SubCell"/>
</dbReference>
<keyword evidence="11" id="KW-1185">Reference proteome</keyword>
<accession>A0A1G7U0G0</accession>
<evidence type="ECO:0000313" key="10">
    <source>
        <dbReference type="EMBL" id="SDG40811.1"/>
    </source>
</evidence>
<dbReference type="SUPFAM" id="SSF103190">
    <property type="entry name" value="Sensory domain-like"/>
    <property type="match status" value="1"/>
</dbReference>
<reference evidence="11" key="1">
    <citation type="submission" date="2016-10" db="EMBL/GenBank/DDBJ databases">
        <authorList>
            <person name="Varghese N."/>
            <person name="Submissions S."/>
        </authorList>
    </citation>
    <scope>NUCLEOTIDE SEQUENCE [LARGE SCALE GENOMIC DNA]</scope>
    <source>
        <strain evidence="11">ATCC 700689</strain>
    </source>
</reference>
<proteinExistence type="predicted"/>
<organism evidence="10 11">
    <name type="scientific">Pseudomonas abietaniphila</name>
    <dbReference type="NCBI Taxonomy" id="89065"/>
    <lineage>
        <taxon>Bacteria</taxon>
        <taxon>Pseudomonadati</taxon>
        <taxon>Pseudomonadota</taxon>
        <taxon>Gammaproteobacteria</taxon>
        <taxon>Pseudomonadales</taxon>
        <taxon>Pseudomonadaceae</taxon>
        <taxon>Pseudomonas</taxon>
    </lineage>
</organism>
<dbReference type="CDD" id="cd18773">
    <property type="entry name" value="PDC1_HK_sensor"/>
    <property type="match status" value="1"/>
</dbReference>
<dbReference type="OrthoDB" id="9806477at2"/>
<evidence type="ECO:0000259" key="9">
    <source>
        <dbReference type="PROSITE" id="PS50111"/>
    </source>
</evidence>